<dbReference type="Gene3D" id="3.30.70.270">
    <property type="match status" value="1"/>
</dbReference>
<dbReference type="EMBL" id="BDDD01000453">
    <property type="protein sequence ID" value="GAV66081.1"/>
    <property type="molecule type" value="Genomic_DNA"/>
</dbReference>
<evidence type="ECO:0008006" key="3">
    <source>
        <dbReference type="Google" id="ProtNLM"/>
    </source>
</evidence>
<sequence>HVISSADLSVVPANMEAVRDWRQLTNVIEVHSFLALVGYYCRFVEGFLRIATPLTRLTQKKTVFVWDDSFEGSFQELKHHLTSTLILVLQEGNEGFVVYSDTSGNGLGCVLM</sequence>
<dbReference type="OrthoDB" id="415724at2759"/>
<dbReference type="PANTHER" id="PTHR37984:SF5">
    <property type="entry name" value="PROTEIN NYNRIN-LIKE"/>
    <property type="match status" value="1"/>
</dbReference>
<evidence type="ECO:0000313" key="1">
    <source>
        <dbReference type="EMBL" id="GAV66081.1"/>
    </source>
</evidence>
<dbReference type="AlphaFoldDB" id="A0A1Q3BDJ0"/>
<dbReference type="SUPFAM" id="SSF56672">
    <property type="entry name" value="DNA/RNA polymerases"/>
    <property type="match status" value="1"/>
</dbReference>
<dbReference type="STRING" id="3775.A0A1Q3BDJ0"/>
<comment type="caution">
    <text evidence="1">The sequence shown here is derived from an EMBL/GenBank/DDBJ whole genome shotgun (WGS) entry which is preliminary data.</text>
</comment>
<feature type="non-terminal residue" evidence="1">
    <location>
        <position position="1"/>
    </location>
</feature>
<reference evidence="2" key="1">
    <citation type="submission" date="2016-04" db="EMBL/GenBank/DDBJ databases">
        <title>Cephalotus genome sequencing.</title>
        <authorList>
            <person name="Fukushima K."/>
            <person name="Hasebe M."/>
            <person name="Fang X."/>
        </authorList>
    </citation>
    <scope>NUCLEOTIDE SEQUENCE [LARGE SCALE GENOMIC DNA]</scope>
    <source>
        <strain evidence="2">cv. St1</strain>
    </source>
</reference>
<dbReference type="FunFam" id="3.30.70.270:FF:000020">
    <property type="entry name" value="Transposon Tf2-6 polyprotein-like Protein"/>
    <property type="match status" value="1"/>
</dbReference>
<proteinExistence type="predicted"/>
<name>A0A1Q3BDJ0_CEPFO</name>
<dbReference type="InterPro" id="IPR043502">
    <property type="entry name" value="DNA/RNA_pol_sf"/>
</dbReference>
<protein>
    <recommendedName>
        <fullName evidence="3">Reverse transcriptase/retrotransposon-derived protein RNase H-like domain-containing protein</fullName>
    </recommendedName>
</protein>
<keyword evidence="2" id="KW-1185">Reference proteome</keyword>
<dbReference type="Proteomes" id="UP000187406">
    <property type="component" value="Unassembled WGS sequence"/>
</dbReference>
<dbReference type="InterPro" id="IPR043128">
    <property type="entry name" value="Rev_trsase/Diguanyl_cyclase"/>
</dbReference>
<dbReference type="InParanoid" id="A0A1Q3BDJ0"/>
<organism evidence="1 2">
    <name type="scientific">Cephalotus follicularis</name>
    <name type="common">Albany pitcher plant</name>
    <dbReference type="NCBI Taxonomy" id="3775"/>
    <lineage>
        <taxon>Eukaryota</taxon>
        <taxon>Viridiplantae</taxon>
        <taxon>Streptophyta</taxon>
        <taxon>Embryophyta</taxon>
        <taxon>Tracheophyta</taxon>
        <taxon>Spermatophyta</taxon>
        <taxon>Magnoliopsida</taxon>
        <taxon>eudicotyledons</taxon>
        <taxon>Gunneridae</taxon>
        <taxon>Pentapetalae</taxon>
        <taxon>rosids</taxon>
        <taxon>fabids</taxon>
        <taxon>Oxalidales</taxon>
        <taxon>Cephalotaceae</taxon>
        <taxon>Cephalotus</taxon>
    </lineage>
</organism>
<accession>A0A1Q3BDJ0</accession>
<gene>
    <name evidence="1" type="ORF">CFOL_v3_09591</name>
</gene>
<evidence type="ECO:0000313" key="2">
    <source>
        <dbReference type="Proteomes" id="UP000187406"/>
    </source>
</evidence>
<dbReference type="InterPro" id="IPR050951">
    <property type="entry name" value="Retrovirus_Pol_polyprotein"/>
</dbReference>
<dbReference type="PANTHER" id="PTHR37984">
    <property type="entry name" value="PROTEIN CBG26694"/>
    <property type="match status" value="1"/>
</dbReference>